<dbReference type="Proteomes" id="UP001230005">
    <property type="component" value="Unassembled WGS sequence"/>
</dbReference>
<evidence type="ECO:0000313" key="2">
    <source>
        <dbReference type="Proteomes" id="UP001230005"/>
    </source>
</evidence>
<accession>A0ABU0A1I8</accession>
<protein>
    <submittedName>
        <fullName evidence="1">Uncharacterized protein</fullName>
    </submittedName>
</protein>
<dbReference type="SUPFAM" id="SSF52540">
    <property type="entry name" value="P-loop containing nucleoside triphosphate hydrolases"/>
    <property type="match status" value="1"/>
</dbReference>
<evidence type="ECO:0000313" key="1">
    <source>
        <dbReference type="EMBL" id="MDQ0257090.1"/>
    </source>
</evidence>
<sequence length="1268" mass="144348">MFEIEGRDISELSDSDLRSLIGLLCEAELRSMNLPTAGVTWGGHQNAKDGGIDVRVELTASVHSDGFIPRSNTGYQVKKPDMPRSAIFKEMMVNGEPKQVIKDLIALNGAYIIVSSQGSTADSALKDRKDAMQEVVDNFSNTTNFKVDFYDRERIAGWVRSFPALSIWVREKIGRPIKGWRTFGNWARTPGGLKEEYIQDEQIRLYSSGNTHFDGLSALEGLNKLRSILERPKSNIRLVGLSGVGKTRLVQALFDDRIGNSPLNPSTVFYTDISDGPNPDPCTLAQRLVDLNSHATLIVDNCPPDLHNRLVAVGGEPNSLISIVTVEYDVREDQPEETEVFRLEPASKELISHILKLRFSHLSDVNASTIAEFSGGNARIAIALANTVKRGENLTGLRDNVLFNRLFEQRNEPNIRLLQAAEVCSLVYSFDSSIDETESNELCTLGSLVGMSKQQIYENVSELRRRDLVQKRSIWRAVLPHAIANKLAQRALENIPINIICNRFENRENERLLKSFSRRLSFLHDSEEAKEISNRWLKEGGLLGSVSNLNELGISLLKNIAPVNPELVLTSIEKVLLLEEANTFFSRDNPKYIEFTRLLCSIAYDKNYFERSASLLCRFALSERPKENVNSIRRMVKTLFHIYLSGTKAAPEQRLKVIDKLVTSKFHDEMELGLLLLGAALKTDSFISDHYFEFGAHSRDYGLQPTTMKEIQHWYRVFIQYSLKLIMNQSPVSDKVKVILGRKFGRLWLKTRLYDELELCANKISEKGFWGEAWVAVKSIKKRNQESLDSSIESRLGKLDQILKPTSLIEHVRLYVLSEDSFALVDTFDENNSDDEDIKIEDNAKSLGIEVGSNQEILKELLPEILCCNNWVMFNFGQGLVEGTLSSKLIWEEFISQLPTLERTSINYQVIRGFLNALSKSNPILCNRILDDALTNKIIAEVFPLLQTSIEINESGVNRLINSLEYGHAPIWQYSNLGYGTARETINDVDFYNLIKLISSQPQGLEVAIDILHMRLHGQKKKGQYNKTIIGLGQELLSMYEFQRKTSRNDRSDYELSQIIKACYVTECAKKNAEILGEKLIKGFNNYDIYSWDYIQVLEALADTQPIAFLETFVESKEGREIDMLFRDEIRTRANPISKINEEVIIEWCEANPKTRYLSLARIIMPYCTCKSDNSLQWTPLALKVIDKSNEPIEILETFSYSFFPMSWSGSLAAVMEKRLTLIDELKVHPDRAVVNWATKQQLVLEGAIRQEREKELNEERRRNERFE</sequence>
<dbReference type="InterPro" id="IPR027417">
    <property type="entry name" value="P-loop_NTPase"/>
</dbReference>
<organism evidence="1 2">
    <name type="scientific">Evansella vedderi</name>
    <dbReference type="NCBI Taxonomy" id="38282"/>
    <lineage>
        <taxon>Bacteria</taxon>
        <taxon>Bacillati</taxon>
        <taxon>Bacillota</taxon>
        <taxon>Bacilli</taxon>
        <taxon>Bacillales</taxon>
        <taxon>Bacillaceae</taxon>
        <taxon>Evansella</taxon>
    </lineage>
</organism>
<dbReference type="RefSeq" id="WP_307330259.1">
    <property type="nucleotide sequence ID" value="NZ_JAUSUG010000023.1"/>
</dbReference>
<name>A0ABU0A1I8_9BACI</name>
<dbReference type="EMBL" id="JAUSUG010000023">
    <property type="protein sequence ID" value="MDQ0257090.1"/>
    <property type="molecule type" value="Genomic_DNA"/>
</dbReference>
<keyword evidence="2" id="KW-1185">Reference proteome</keyword>
<comment type="caution">
    <text evidence="1">The sequence shown here is derived from an EMBL/GenBank/DDBJ whole genome shotgun (WGS) entry which is preliminary data.</text>
</comment>
<proteinExistence type="predicted"/>
<reference evidence="1 2" key="1">
    <citation type="submission" date="2023-07" db="EMBL/GenBank/DDBJ databases">
        <title>Genomic Encyclopedia of Type Strains, Phase IV (KMG-IV): sequencing the most valuable type-strain genomes for metagenomic binning, comparative biology and taxonomic classification.</title>
        <authorList>
            <person name="Goeker M."/>
        </authorList>
    </citation>
    <scope>NUCLEOTIDE SEQUENCE [LARGE SCALE GENOMIC DNA]</scope>
    <source>
        <strain evidence="1 2">DSM 9768</strain>
    </source>
</reference>
<gene>
    <name evidence="1" type="ORF">J2S74_004536</name>
</gene>